<comment type="caution">
    <text evidence="2">The sequence shown here is derived from an EMBL/GenBank/DDBJ whole genome shotgun (WGS) entry which is preliminary data.</text>
</comment>
<feature type="compositionally biased region" description="Basic and acidic residues" evidence="1">
    <location>
        <begin position="131"/>
        <end position="141"/>
    </location>
</feature>
<dbReference type="AlphaFoldDB" id="A0ABD3WG04"/>
<organism evidence="2 3">
    <name type="scientific">Sinanodonta woodiana</name>
    <name type="common">Chinese pond mussel</name>
    <name type="synonym">Anodonta woodiana</name>
    <dbReference type="NCBI Taxonomy" id="1069815"/>
    <lineage>
        <taxon>Eukaryota</taxon>
        <taxon>Metazoa</taxon>
        <taxon>Spiralia</taxon>
        <taxon>Lophotrochozoa</taxon>
        <taxon>Mollusca</taxon>
        <taxon>Bivalvia</taxon>
        <taxon>Autobranchia</taxon>
        <taxon>Heteroconchia</taxon>
        <taxon>Palaeoheterodonta</taxon>
        <taxon>Unionida</taxon>
        <taxon>Unionoidea</taxon>
        <taxon>Unionidae</taxon>
        <taxon>Unioninae</taxon>
        <taxon>Sinanodonta</taxon>
    </lineage>
</organism>
<dbReference type="EMBL" id="JBJQND010000007">
    <property type="protein sequence ID" value="KAL3872306.1"/>
    <property type="molecule type" value="Genomic_DNA"/>
</dbReference>
<protein>
    <submittedName>
        <fullName evidence="2">Uncharacterized protein</fullName>
    </submittedName>
</protein>
<feature type="compositionally biased region" description="Low complexity" evidence="1">
    <location>
        <begin position="42"/>
        <end position="54"/>
    </location>
</feature>
<feature type="region of interest" description="Disordered" evidence="1">
    <location>
        <begin position="1"/>
        <end position="141"/>
    </location>
</feature>
<feature type="compositionally biased region" description="Low complexity" evidence="1">
    <location>
        <begin position="7"/>
        <end position="20"/>
    </location>
</feature>
<feature type="compositionally biased region" description="Polar residues" evidence="1">
    <location>
        <begin position="107"/>
        <end position="130"/>
    </location>
</feature>
<proteinExistence type="predicted"/>
<sequence length="141" mass="14952">MLPIGESSSPASAPVSTAQPLAAESFTGEGQEAVDLGQPLQSEPASSTPTATTSRLNDPEPSASTSPGTLHMIRPLPKAGLRSEKRTIRKRGRTRILTDTLEKQLIEQDTGSRSLTKTSKQSTGLRNNDSQAKKDGAKQAR</sequence>
<keyword evidence="3" id="KW-1185">Reference proteome</keyword>
<dbReference type="Proteomes" id="UP001634394">
    <property type="component" value="Unassembled WGS sequence"/>
</dbReference>
<accession>A0ABD3WG04</accession>
<evidence type="ECO:0000313" key="2">
    <source>
        <dbReference type="EMBL" id="KAL3872306.1"/>
    </source>
</evidence>
<gene>
    <name evidence="2" type="ORF">ACJMK2_040239</name>
</gene>
<reference evidence="2 3" key="1">
    <citation type="submission" date="2024-11" db="EMBL/GenBank/DDBJ databases">
        <title>Chromosome-level genome assembly of the freshwater bivalve Anodonta woodiana.</title>
        <authorList>
            <person name="Chen X."/>
        </authorList>
    </citation>
    <scope>NUCLEOTIDE SEQUENCE [LARGE SCALE GENOMIC DNA]</scope>
    <source>
        <strain evidence="2">MN2024</strain>
        <tissue evidence="2">Gills</tissue>
    </source>
</reference>
<evidence type="ECO:0000313" key="3">
    <source>
        <dbReference type="Proteomes" id="UP001634394"/>
    </source>
</evidence>
<name>A0ABD3WG04_SINWO</name>
<evidence type="ECO:0000256" key="1">
    <source>
        <dbReference type="SAM" id="MobiDB-lite"/>
    </source>
</evidence>